<gene>
    <name evidence="7 10" type="primary">gltX</name>
    <name evidence="10" type="ORF">OO017_11165</name>
</gene>
<feature type="short sequence motif" description="'KMSKS' region" evidence="7">
    <location>
        <begin position="263"/>
        <end position="267"/>
    </location>
</feature>
<dbReference type="InterPro" id="IPR008925">
    <property type="entry name" value="aa_tRNA-synth_I_cd-bd_sf"/>
</dbReference>
<dbReference type="SUPFAM" id="SSF48163">
    <property type="entry name" value="An anticodon-binding domain of class I aminoacyl-tRNA synthetases"/>
    <property type="match status" value="1"/>
</dbReference>
<dbReference type="PROSITE" id="PS00178">
    <property type="entry name" value="AA_TRNA_LIGASE_I"/>
    <property type="match status" value="1"/>
</dbReference>
<evidence type="ECO:0000313" key="10">
    <source>
        <dbReference type="EMBL" id="MCX2740507.1"/>
    </source>
</evidence>
<evidence type="ECO:0000256" key="1">
    <source>
        <dbReference type="ARBA" id="ARBA00007894"/>
    </source>
</evidence>
<dbReference type="InterPro" id="IPR020061">
    <property type="entry name" value="Glu_tRNA_lig_a-bdl"/>
</dbReference>
<protein>
    <recommendedName>
        <fullName evidence="7">Glutamate--tRNA ligase</fullName>
        <ecNumber evidence="7">6.1.1.17</ecNumber>
    </recommendedName>
    <alternativeName>
        <fullName evidence="7">Glutamyl-tRNA synthetase</fullName>
        <shortName evidence="7">GluRS</shortName>
    </alternativeName>
</protein>
<dbReference type="HAMAP" id="MF_00022">
    <property type="entry name" value="Glu_tRNA_synth_type1"/>
    <property type="match status" value="1"/>
</dbReference>
<keyword evidence="4 7" id="KW-0067">ATP-binding</keyword>
<dbReference type="Pfam" id="PF00749">
    <property type="entry name" value="tRNA-synt_1c"/>
    <property type="match status" value="1"/>
</dbReference>
<dbReference type="InterPro" id="IPR000924">
    <property type="entry name" value="Glu/Gln-tRNA-synth"/>
</dbReference>
<keyword evidence="5 7" id="KW-0648">Protein biosynthesis</keyword>
<evidence type="ECO:0000256" key="3">
    <source>
        <dbReference type="ARBA" id="ARBA00022741"/>
    </source>
</evidence>
<dbReference type="RefSeq" id="WP_266052572.1">
    <property type="nucleotide sequence ID" value="NZ_JAPFQO010000007.1"/>
</dbReference>
<dbReference type="PANTHER" id="PTHR43311:SF2">
    <property type="entry name" value="GLUTAMATE--TRNA LIGASE, MITOCHONDRIAL-RELATED"/>
    <property type="match status" value="1"/>
</dbReference>
<dbReference type="Gene3D" id="1.10.1160.10">
    <property type="entry name" value="Glutamyl-trna Synthetase, Domain 2"/>
    <property type="match status" value="1"/>
</dbReference>
<dbReference type="InterPro" id="IPR020058">
    <property type="entry name" value="Glu/Gln-tRNA-synth_Ib_cat-dom"/>
</dbReference>
<dbReference type="NCBIfam" id="TIGR00464">
    <property type="entry name" value="gltX_bact"/>
    <property type="match status" value="1"/>
</dbReference>
<proteinExistence type="inferred from homology"/>
<sequence length="513" mass="58590">MEREVRVRFAPSPTGPLHIGGVRTALYNYLLARKTGGKMILRIEDTDQNRFVPGAEDYIRESLEWCGIELDESPWKGGPYAPYRQSERKPMYMQYAQQLIDAGHAYYAFDTAEELEEMRERLKAAKVATPQYNAITRMTMKNSLTLPEDEVKQKLESGEPYVIRLKVPRKEEIRLKDLIRGWVMVHSSSVDDKVLMKSDGMPTYHLANIVDDHLMKITHVIRGEEWLPSAPLHVLLYRYLGWEDTMPEFAHLPLLLKPDGNGKLSKRDGDKLGFPVFPLRWQDPNTGEVSSGYRESGYLPEAFVNFLAFLGWNPGTSQEIFSMEELANEFTVERIGKSGTRFDIQKARWFNEQYLRAKPDSELAGYLIKALEEHSLTTTPEKAEKIAGLMKERVSFPQDFWQEAKYFFVAPEEYSEKVASKKWNSQSVAVFEDFKNELPSLPDFNAAAVKELLLSVLDRHGMKIGQVMQALRLAVTGAEAGPDLMEIIEVIGREETIQRIETAISKLSSYTSA</sequence>
<feature type="domain" description="Glutamyl/glutaminyl-tRNA synthetase class Ib catalytic" evidence="8">
    <location>
        <begin position="4"/>
        <end position="349"/>
    </location>
</feature>
<dbReference type="InterPro" id="IPR014729">
    <property type="entry name" value="Rossmann-like_a/b/a_fold"/>
</dbReference>
<dbReference type="PANTHER" id="PTHR43311">
    <property type="entry name" value="GLUTAMATE--TRNA LIGASE"/>
    <property type="match status" value="1"/>
</dbReference>
<dbReference type="Gene3D" id="3.40.50.620">
    <property type="entry name" value="HUPs"/>
    <property type="match status" value="1"/>
</dbReference>
<dbReference type="Gene3D" id="1.10.10.350">
    <property type="match status" value="1"/>
</dbReference>
<keyword evidence="2 7" id="KW-0436">Ligase</keyword>
<dbReference type="EMBL" id="JAPFQO010000007">
    <property type="protein sequence ID" value="MCX2740507.1"/>
    <property type="molecule type" value="Genomic_DNA"/>
</dbReference>
<dbReference type="PRINTS" id="PR00987">
    <property type="entry name" value="TRNASYNTHGLU"/>
</dbReference>
<name>A0ABT3RF84_9BACT</name>
<feature type="domain" description="Aminoacyl-tRNA synthetase class I anticodon-binding" evidence="9">
    <location>
        <begin position="369"/>
        <end position="504"/>
    </location>
</feature>
<accession>A0ABT3RF84</accession>
<comment type="subunit">
    <text evidence="7">Monomer.</text>
</comment>
<dbReference type="SUPFAM" id="SSF52374">
    <property type="entry name" value="Nucleotidylyl transferase"/>
    <property type="match status" value="1"/>
</dbReference>
<comment type="caution">
    <text evidence="7">Lacks conserved residue(s) required for the propagation of feature annotation.</text>
</comment>
<comment type="function">
    <text evidence="7">Catalyzes the attachment of glutamate to tRNA(Glu) in a two-step reaction: glutamate is first activated by ATP to form Glu-AMP and then transferred to the acceptor end of tRNA(Glu).</text>
</comment>
<comment type="similarity">
    <text evidence="1 7">Belongs to the class-I aminoacyl-tRNA synthetase family. Glutamate--tRNA ligase type 1 subfamily.</text>
</comment>
<dbReference type="InterPro" id="IPR020751">
    <property type="entry name" value="aa-tRNA-synth_I_codon-bd_sub2"/>
</dbReference>
<feature type="short sequence motif" description="'HIGH' region" evidence="7">
    <location>
        <begin position="11"/>
        <end position="21"/>
    </location>
</feature>
<dbReference type="Gene3D" id="3.90.800.10">
    <property type="entry name" value="Glutamyl-tRNA Synthetase, Domain 3"/>
    <property type="match status" value="1"/>
</dbReference>
<keyword evidence="11" id="KW-1185">Reference proteome</keyword>
<dbReference type="EC" id="6.1.1.17" evidence="7"/>
<evidence type="ECO:0000256" key="5">
    <source>
        <dbReference type="ARBA" id="ARBA00022917"/>
    </source>
</evidence>
<comment type="subcellular location">
    <subcellularLocation>
        <location evidence="7">Cytoplasm</location>
    </subcellularLocation>
</comment>
<evidence type="ECO:0000256" key="6">
    <source>
        <dbReference type="ARBA" id="ARBA00023146"/>
    </source>
</evidence>
<dbReference type="Proteomes" id="UP001207228">
    <property type="component" value="Unassembled WGS sequence"/>
</dbReference>
<evidence type="ECO:0000256" key="7">
    <source>
        <dbReference type="HAMAP-Rule" id="MF_00022"/>
    </source>
</evidence>
<dbReference type="InterPro" id="IPR033910">
    <property type="entry name" value="GluRS_core"/>
</dbReference>
<evidence type="ECO:0000259" key="9">
    <source>
        <dbReference type="Pfam" id="PF19269"/>
    </source>
</evidence>
<evidence type="ECO:0000259" key="8">
    <source>
        <dbReference type="Pfam" id="PF00749"/>
    </source>
</evidence>
<feature type="binding site" evidence="7">
    <location>
        <position position="266"/>
    </location>
    <ligand>
        <name>ATP</name>
        <dbReference type="ChEBI" id="CHEBI:30616"/>
    </ligand>
</feature>
<comment type="caution">
    <text evidence="10">The sequence shown here is derived from an EMBL/GenBank/DDBJ whole genome shotgun (WGS) entry which is preliminary data.</text>
</comment>
<keyword evidence="3 7" id="KW-0547">Nucleotide-binding</keyword>
<dbReference type="CDD" id="cd00808">
    <property type="entry name" value="GluRS_core"/>
    <property type="match status" value="1"/>
</dbReference>
<dbReference type="Pfam" id="PF19269">
    <property type="entry name" value="Anticodon_2"/>
    <property type="match status" value="1"/>
</dbReference>
<evidence type="ECO:0000256" key="4">
    <source>
        <dbReference type="ARBA" id="ARBA00022840"/>
    </source>
</evidence>
<organism evidence="10 11">
    <name type="scientific">Pontibacter anaerobius</name>
    <dbReference type="NCBI Taxonomy" id="2993940"/>
    <lineage>
        <taxon>Bacteria</taxon>
        <taxon>Pseudomonadati</taxon>
        <taxon>Bacteroidota</taxon>
        <taxon>Cytophagia</taxon>
        <taxon>Cytophagales</taxon>
        <taxon>Hymenobacteraceae</taxon>
        <taxon>Pontibacter</taxon>
    </lineage>
</organism>
<dbReference type="InterPro" id="IPR004527">
    <property type="entry name" value="Glu-tRNA-ligase_bac/mito"/>
</dbReference>
<keyword evidence="6 7" id="KW-0030">Aminoacyl-tRNA synthetase</keyword>
<evidence type="ECO:0000256" key="2">
    <source>
        <dbReference type="ARBA" id="ARBA00022598"/>
    </source>
</evidence>
<dbReference type="InterPro" id="IPR045462">
    <property type="entry name" value="aa-tRNA-synth_I_cd-bd"/>
</dbReference>
<dbReference type="GO" id="GO:0004818">
    <property type="term" value="F:glutamate-tRNA ligase activity"/>
    <property type="evidence" value="ECO:0007669"/>
    <property type="project" value="UniProtKB-EC"/>
</dbReference>
<evidence type="ECO:0000313" key="11">
    <source>
        <dbReference type="Proteomes" id="UP001207228"/>
    </source>
</evidence>
<keyword evidence="7" id="KW-0963">Cytoplasm</keyword>
<reference evidence="10 11" key="1">
    <citation type="submission" date="2022-11" db="EMBL/GenBank/DDBJ databases">
        <title>The characterization of three novel Bacteroidetes species and genomic analysis of their roles in tidal elemental geochemical cycles.</title>
        <authorList>
            <person name="Ma K.-J."/>
        </authorList>
    </citation>
    <scope>NUCLEOTIDE SEQUENCE [LARGE SCALE GENOMIC DNA]</scope>
    <source>
        <strain evidence="10 11">M82</strain>
    </source>
</reference>
<comment type="catalytic activity">
    <reaction evidence="7">
        <text>tRNA(Glu) + L-glutamate + ATP = L-glutamyl-tRNA(Glu) + AMP + diphosphate</text>
        <dbReference type="Rhea" id="RHEA:23540"/>
        <dbReference type="Rhea" id="RHEA-COMP:9663"/>
        <dbReference type="Rhea" id="RHEA-COMP:9680"/>
        <dbReference type="ChEBI" id="CHEBI:29985"/>
        <dbReference type="ChEBI" id="CHEBI:30616"/>
        <dbReference type="ChEBI" id="CHEBI:33019"/>
        <dbReference type="ChEBI" id="CHEBI:78442"/>
        <dbReference type="ChEBI" id="CHEBI:78520"/>
        <dbReference type="ChEBI" id="CHEBI:456215"/>
        <dbReference type="EC" id="6.1.1.17"/>
    </reaction>
</comment>
<dbReference type="InterPro" id="IPR001412">
    <property type="entry name" value="aa-tRNA-synth_I_CS"/>
</dbReference>
<dbReference type="InterPro" id="IPR049940">
    <property type="entry name" value="GluQ/Sye"/>
</dbReference>